<evidence type="ECO:0000313" key="5">
    <source>
        <dbReference type="Proteomes" id="UP001321749"/>
    </source>
</evidence>
<evidence type="ECO:0000256" key="2">
    <source>
        <dbReference type="ARBA" id="ARBA00023315"/>
    </source>
</evidence>
<proteinExistence type="predicted"/>
<dbReference type="GO" id="GO:0016747">
    <property type="term" value="F:acyltransferase activity, transferring groups other than amino-acyl groups"/>
    <property type="evidence" value="ECO:0007669"/>
    <property type="project" value="InterPro"/>
</dbReference>
<dbReference type="InterPro" id="IPR000182">
    <property type="entry name" value="GNAT_dom"/>
</dbReference>
<dbReference type="AlphaFoldDB" id="A0AAV9I5V9"/>
<dbReference type="InterPro" id="IPR050832">
    <property type="entry name" value="Bact_Acetyltransf"/>
</dbReference>
<comment type="caution">
    <text evidence="4">The sequence shown here is derived from an EMBL/GenBank/DDBJ whole genome shotgun (WGS) entry which is preliminary data.</text>
</comment>
<evidence type="ECO:0000259" key="3">
    <source>
        <dbReference type="PROSITE" id="PS51186"/>
    </source>
</evidence>
<evidence type="ECO:0000313" key="4">
    <source>
        <dbReference type="EMBL" id="KAK4466972.1"/>
    </source>
</evidence>
<dbReference type="Gene3D" id="3.40.630.30">
    <property type="match status" value="1"/>
</dbReference>
<dbReference type="InterPro" id="IPR016181">
    <property type="entry name" value="Acyl_CoA_acyltransferase"/>
</dbReference>
<protein>
    <submittedName>
        <fullName evidence="4">Acyl-CoA N-acyltransferase</fullName>
    </submittedName>
</protein>
<dbReference type="PANTHER" id="PTHR43877">
    <property type="entry name" value="AMINOALKYLPHOSPHONATE N-ACETYLTRANSFERASE-RELATED-RELATED"/>
    <property type="match status" value="1"/>
</dbReference>
<sequence>MKKEGEIYSTLQHSFTMSSQTAGHSQALIFRLATPEDSVQLTALINTSFRNDPTTDVFLSASHEGIDVTSLRQVQEAISDPDKAIILAVLPDSQQIVGHCSVRLLQDKTPKTAWFGLLAVDISSQGKGVGSRVLESAERYAKNELGASRMEFDVVWTRKSLIDWYKARGYSEAGEKRDFPYDHHPGWKGVLRDDLGFLLLGKELQG</sequence>
<dbReference type="EMBL" id="MU864929">
    <property type="protein sequence ID" value="KAK4466972.1"/>
    <property type="molecule type" value="Genomic_DNA"/>
</dbReference>
<keyword evidence="5" id="KW-1185">Reference proteome</keyword>
<evidence type="ECO:0000256" key="1">
    <source>
        <dbReference type="ARBA" id="ARBA00022679"/>
    </source>
</evidence>
<dbReference type="CDD" id="cd04301">
    <property type="entry name" value="NAT_SF"/>
    <property type="match status" value="1"/>
</dbReference>
<dbReference type="Pfam" id="PF00583">
    <property type="entry name" value="Acetyltransf_1"/>
    <property type="match status" value="1"/>
</dbReference>
<gene>
    <name evidence="4" type="ORF">QBC42DRAFT_258450</name>
</gene>
<feature type="domain" description="N-acetyltransferase" evidence="3">
    <location>
        <begin position="28"/>
        <end position="205"/>
    </location>
</feature>
<keyword evidence="2" id="KW-0012">Acyltransferase</keyword>
<reference evidence="4" key="2">
    <citation type="submission" date="2023-06" db="EMBL/GenBank/DDBJ databases">
        <authorList>
            <consortium name="Lawrence Berkeley National Laboratory"/>
            <person name="Mondo S.J."/>
            <person name="Hensen N."/>
            <person name="Bonometti L."/>
            <person name="Westerberg I."/>
            <person name="Brannstrom I.O."/>
            <person name="Guillou S."/>
            <person name="Cros-Aarteil S."/>
            <person name="Calhoun S."/>
            <person name="Haridas S."/>
            <person name="Kuo A."/>
            <person name="Pangilinan J."/>
            <person name="Riley R."/>
            <person name="Labutti K."/>
            <person name="Andreopoulos B."/>
            <person name="Lipzen A."/>
            <person name="Chen C."/>
            <person name="Yanf M."/>
            <person name="Daum C."/>
            <person name="Ng V."/>
            <person name="Clum A."/>
            <person name="Steindorff A."/>
            <person name="Ohm R."/>
            <person name="Martin F."/>
            <person name="Silar P."/>
            <person name="Natvig D."/>
            <person name="Lalanne C."/>
            <person name="Gautier V."/>
            <person name="Ament-Velasquez S.L."/>
            <person name="Kruys A."/>
            <person name="Hutchinson M.I."/>
            <person name="Powell A.J."/>
            <person name="Barry K."/>
            <person name="Miller A.N."/>
            <person name="Grigoriev I.V."/>
            <person name="Debuchy R."/>
            <person name="Gladieux P."/>
            <person name="Thoren M.H."/>
            <person name="Johannesson H."/>
        </authorList>
    </citation>
    <scope>NUCLEOTIDE SEQUENCE</scope>
    <source>
        <strain evidence="4">PSN324</strain>
    </source>
</reference>
<dbReference type="PROSITE" id="PS51186">
    <property type="entry name" value="GNAT"/>
    <property type="match status" value="1"/>
</dbReference>
<dbReference type="Proteomes" id="UP001321749">
    <property type="component" value="Unassembled WGS sequence"/>
</dbReference>
<keyword evidence="1" id="KW-0808">Transferase</keyword>
<dbReference type="SUPFAM" id="SSF55729">
    <property type="entry name" value="Acyl-CoA N-acyltransferases (Nat)"/>
    <property type="match status" value="1"/>
</dbReference>
<organism evidence="4 5">
    <name type="scientific">Cladorrhinum samala</name>
    <dbReference type="NCBI Taxonomy" id="585594"/>
    <lineage>
        <taxon>Eukaryota</taxon>
        <taxon>Fungi</taxon>
        <taxon>Dikarya</taxon>
        <taxon>Ascomycota</taxon>
        <taxon>Pezizomycotina</taxon>
        <taxon>Sordariomycetes</taxon>
        <taxon>Sordariomycetidae</taxon>
        <taxon>Sordariales</taxon>
        <taxon>Podosporaceae</taxon>
        <taxon>Cladorrhinum</taxon>
    </lineage>
</organism>
<reference evidence="4" key="1">
    <citation type="journal article" date="2023" name="Mol. Phylogenet. Evol.">
        <title>Genome-scale phylogeny and comparative genomics of the fungal order Sordariales.</title>
        <authorList>
            <person name="Hensen N."/>
            <person name="Bonometti L."/>
            <person name="Westerberg I."/>
            <person name="Brannstrom I.O."/>
            <person name="Guillou S."/>
            <person name="Cros-Aarteil S."/>
            <person name="Calhoun S."/>
            <person name="Haridas S."/>
            <person name="Kuo A."/>
            <person name="Mondo S."/>
            <person name="Pangilinan J."/>
            <person name="Riley R."/>
            <person name="LaButti K."/>
            <person name="Andreopoulos B."/>
            <person name="Lipzen A."/>
            <person name="Chen C."/>
            <person name="Yan M."/>
            <person name="Daum C."/>
            <person name="Ng V."/>
            <person name="Clum A."/>
            <person name="Steindorff A."/>
            <person name="Ohm R.A."/>
            <person name="Martin F."/>
            <person name="Silar P."/>
            <person name="Natvig D.O."/>
            <person name="Lalanne C."/>
            <person name="Gautier V."/>
            <person name="Ament-Velasquez S.L."/>
            <person name="Kruys A."/>
            <person name="Hutchinson M.I."/>
            <person name="Powell A.J."/>
            <person name="Barry K."/>
            <person name="Miller A.N."/>
            <person name="Grigoriev I.V."/>
            <person name="Debuchy R."/>
            <person name="Gladieux P."/>
            <person name="Hiltunen Thoren M."/>
            <person name="Johannesson H."/>
        </authorList>
    </citation>
    <scope>NUCLEOTIDE SEQUENCE</scope>
    <source>
        <strain evidence="4">PSN324</strain>
    </source>
</reference>
<name>A0AAV9I5V9_9PEZI</name>
<accession>A0AAV9I5V9</accession>
<dbReference type="PANTHER" id="PTHR43877:SF2">
    <property type="entry name" value="AMINOALKYLPHOSPHONATE N-ACETYLTRANSFERASE-RELATED"/>
    <property type="match status" value="1"/>
</dbReference>